<dbReference type="InterPro" id="IPR000160">
    <property type="entry name" value="GGDEF_dom"/>
</dbReference>
<feature type="transmembrane region" description="Helical" evidence="1">
    <location>
        <begin position="40"/>
        <end position="63"/>
    </location>
</feature>
<protein>
    <submittedName>
        <fullName evidence="3">Diguanylate cyclase (GGDEF) domain-containing protein</fullName>
    </submittedName>
</protein>
<name>A0A1H0DR09_9BACI</name>
<evidence type="ECO:0000313" key="3">
    <source>
        <dbReference type="EMBL" id="SDN72677.1"/>
    </source>
</evidence>
<dbReference type="STRING" id="745820.SAMN04488053_10355"/>
<dbReference type="Pfam" id="PF00990">
    <property type="entry name" value="GGDEF"/>
    <property type="match status" value="1"/>
</dbReference>
<dbReference type="GO" id="GO:0052621">
    <property type="term" value="F:diguanylate cyclase activity"/>
    <property type="evidence" value="ECO:0007669"/>
    <property type="project" value="TreeGrafter"/>
</dbReference>
<dbReference type="CDD" id="cd01949">
    <property type="entry name" value="GGDEF"/>
    <property type="match status" value="1"/>
</dbReference>
<feature type="domain" description="GGDEF" evidence="2">
    <location>
        <begin position="145"/>
        <end position="268"/>
    </location>
</feature>
<proteinExistence type="predicted"/>
<dbReference type="RefSeq" id="WP_090841940.1">
    <property type="nucleotide sequence ID" value="NZ_FNIL01000003.1"/>
</dbReference>
<evidence type="ECO:0000256" key="1">
    <source>
        <dbReference type="SAM" id="Phobius"/>
    </source>
</evidence>
<dbReference type="InterPro" id="IPR043128">
    <property type="entry name" value="Rev_trsase/Diguanyl_cyclase"/>
</dbReference>
<keyword evidence="1" id="KW-0812">Transmembrane</keyword>
<dbReference type="SUPFAM" id="SSF55073">
    <property type="entry name" value="Nucleotide cyclase"/>
    <property type="match status" value="1"/>
</dbReference>
<dbReference type="AlphaFoldDB" id="A0A1H0DR09"/>
<dbReference type="InterPro" id="IPR050469">
    <property type="entry name" value="Diguanylate_Cyclase"/>
</dbReference>
<dbReference type="Gene3D" id="3.30.70.270">
    <property type="match status" value="1"/>
</dbReference>
<keyword evidence="4" id="KW-1185">Reference proteome</keyword>
<dbReference type="PROSITE" id="PS50887">
    <property type="entry name" value="GGDEF"/>
    <property type="match status" value="1"/>
</dbReference>
<dbReference type="PANTHER" id="PTHR45138:SF9">
    <property type="entry name" value="DIGUANYLATE CYCLASE DGCM-RELATED"/>
    <property type="match status" value="1"/>
</dbReference>
<dbReference type="PANTHER" id="PTHR45138">
    <property type="entry name" value="REGULATORY COMPONENTS OF SENSORY TRANSDUCTION SYSTEM"/>
    <property type="match status" value="1"/>
</dbReference>
<keyword evidence="1" id="KW-1133">Transmembrane helix</keyword>
<dbReference type="SMART" id="SM00267">
    <property type="entry name" value="GGDEF"/>
    <property type="match status" value="1"/>
</dbReference>
<dbReference type="NCBIfam" id="TIGR00254">
    <property type="entry name" value="GGDEF"/>
    <property type="match status" value="1"/>
</dbReference>
<dbReference type="EMBL" id="FNIL01000003">
    <property type="protein sequence ID" value="SDN72677.1"/>
    <property type="molecule type" value="Genomic_DNA"/>
</dbReference>
<evidence type="ECO:0000313" key="4">
    <source>
        <dbReference type="Proteomes" id="UP000198778"/>
    </source>
</evidence>
<dbReference type="OrthoDB" id="9759607at2"/>
<dbReference type="Proteomes" id="UP000198778">
    <property type="component" value="Unassembled WGS sequence"/>
</dbReference>
<accession>A0A1H0DR09</accession>
<dbReference type="InterPro" id="IPR029787">
    <property type="entry name" value="Nucleotide_cyclase"/>
</dbReference>
<organism evidence="3 4">
    <name type="scientific">Alkalicoccus daliensis</name>
    <dbReference type="NCBI Taxonomy" id="745820"/>
    <lineage>
        <taxon>Bacteria</taxon>
        <taxon>Bacillati</taxon>
        <taxon>Bacillota</taxon>
        <taxon>Bacilli</taxon>
        <taxon>Bacillales</taxon>
        <taxon>Bacillaceae</taxon>
        <taxon>Alkalicoccus</taxon>
    </lineage>
</organism>
<sequence>MKLPESYLTSLFFIYLSFGIIVGVAFTMLVPLLIPIPENLITAFAIMSVVAGILLGCLNYFVCKQFIRFCTEKFKKVLTQVRIGDYSARALYQGTDIIGAFTNALNHTIAELEEKDRISKQDLLTGLPNRFALEEYFRRLELIKEQQTLYFVDMDRFKSINDQYGHSAGDKVLQEVAVRLRQFDAKTQSRSYRYGGDEFVIISDSYSSEASLQEDLDKIFSDPVIVDGVSFPLSWSVGSQTFVPGTADIEEVLIQADSLMYVEKAKTR</sequence>
<gene>
    <name evidence="3" type="ORF">SAMN04488053_10355</name>
</gene>
<evidence type="ECO:0000259" key="2">
    <source>
        <dbReference type="PROSITE" id="PS50887"/>
    </source>
</evidence>
<keyword evidence="1" id="KW-0472">Membrane</keyword>
<feature type="transmembrane region" description="Helical" evidence="1">
    <location>
        <begin position="12"/>
        <end position="34"/>
    </location>
</feature>
<reference evidence="4" key="1">
    <citation type="submission" date="2016-10" db="EMBL/GenBank/DDBJ databases">
        <authorList>
            <person name="Varghese N."/>
            <person name="Submissions S."/>
        </authorList>
    </citation>
    <scope>NUCLEOTIDE SEQUENCE [LARGE SCALE GENOMIC DNA]</scope>
    <source>
        <strain evidence="4">CGMCC 1.10369</strain>
    </source>
</reference>